<dbReference type="InterPro" id="IPR018496">
    <property type="entry name" value="PsdUridine_synth_RsuA/RluB_CS"/>
</dbReference>
<dbReference type="SUPFAM" id="SSF55120">
    <property type="entry name" value="Pseudouridine synthase"/>
    <property type="match status" value="1"/>
</dbReference>
<dbReference type="Gene3D" id="3.30.70.1560">
    <property type="entry name" value="Alpha-L RNA-binding motif"/>
    <property type="match status" value="1"/>
</dbReference>
<dbReference type="InterPro" id="IPR006145">
    <property type="entry name" value="PsdUridine_synth_RsuA/RluA"/>
</dbReference>
<dbReference type="Pfam" id="PF00849">
    <property type="entry name" value="PseudoU_synth_2"/>
    <property type="match status" value="1"/>
</dbReference>
<dbReference type="GO" id="GO:0003723">
    <property type="term" value="F:RNA binding"/>
    <property type="evidence" value="ECO:0007669"/>
    <property type="project" value="UniProtKB-KW"/>
</dbReference>
<dbReference type="STRING" id="355243.SAMN03080615_02950"/>
<dbReference type="InterPro" id="IPR000748">
    <property type="entry name" value="PsdUridine_synth_RsuA/RluB/E/F"/>
</dbReference>
<dbReference type="NCBIfam" id="NF007976">
    <property type="entry name" value="PRK10700.1"/>
    <property type="match status" value="1"/>
</dbReference>
<dbReference type="FunFam" id="3.30.70.580:FF:000009">
    <property type="entry name" value="Pseudouridine synthase"/>
    <property type="match status" value="1"/>
</dbReference>
<name>A0A1H9JDW4_9GAMM</name>
<evidence type="ECO:0000256" key="8">
    <source>
        <dbReference type="RuleBase" id="RU003887"/>
    </source>
</evidence>
<sequence length="299" mass="34489">MFIFSETFFRFLICEDASVTDEKLQKVLARSGLGSRREMERWIEAGRIVVNGQVATLGDRVSVRDEVEVDGQAQKMVFDRDSERRVLIYNKPLGEVATRHDPEGRPTVFDHLPPLKQGRWIAVGRLDINTSGLLLFTTDGELANNLMHPSANIDREYAVRILGDVDEAMIARLKKGVLLDDGMARFTDVQFFNGEGANKWYHVCIMEGRNREVRRLWESQEVQVSRLKRVRYGPFFLPSEVKAGHWKELSQKEINMLSSMMDMKQKHNKPLSVKEKDAAERRAKRQKTRRSVGPKRSER</sequence>
<dbReference type="EC" id="5.4.99.-" evidence="8"/>
<dbReference type="Pfam" id="PF01479">
    <property type="entry name" value="S4"/>
    <property type="match status" value="1"/>
</dbReference>
<feature type="domain" description="RNA-binding S4" evidence="10">
    <location>
        <begin position="22"/>
        <end position="92"/>
    </location>
</feature>
<feature type="region of interest" description="Disordered" evidence="9">
    <location>
        <begin position="262"/>
        <end position="299"/>
    </location>
</feature>
<keyword evidence="4 8" id="KW-0413">Isomerase</keyword>
<dbReference type="Proteomes" id="UP000198749">
    <property type="component" value="Unassembled WGS sequence"/>
</dbReference>
<dbReference type="GO" id="GO:0160139">
    <property type="term" value="F:23S rRNA pseudouridine(2605) synthase activity"/>
    <property type="evidence" value="ECO:0007669"/>
    <property type="project" value="UniProtKB-EC"/>
</dbReference>
<dbReference type="InterPro" id="IPR036986">
    <property type="entry name" value="S4_RNA-bd_sf"/>
</dbReference>
<keyword evidence="12" id="KW-1185">Reference proteome</keyword>
<dbReference type="GO" id="GO:0005829">
    <property type="term" value="C:cytosol"/>
    <property type="evidence" value="ECO:0007669"/>
    <property type="project" value="UniProtKB-ARBA"/>
</dbReference>
<dbReference type="InterPro" id="IPR042092">
    <property type="entry name" value="PsdUridine_s_RsuA/RluB/E/F_cat"/>
</dbReference>
<dbReference type="CDD" id="cd02556">
    <property type="entry name" value="PseudoU_synth_RluB"/>
    <property type="match status" value="1"/>
</dbReference>
<evidence type="ECO:0000256" key="1">
    <source>
        <dbReference type="ARBA" id="ARBA00008348"/>
    </source>
</evidence>
<dbReference type="Gene3D" id="3.10.290.10">
    <property type="entry name" value="RNA-binding S4 domain"/>
    <property type="match status" value="1"/>
</dbReference>
<organism evidence="11 12">
    <name type="scientific">Amphritea atlantica</name>
    <dbReference type="NCBI Taxonomy" id="355243"/>
    <lineage>
        <taxon>Bacteria</taxon>
        <taxon>Pseudomonadati</taxon>
        <taxon>Pseudomonadota</taxon>
        <taxon>Gammaproteobacteria</taxon>
        <taxon>Oceanospirillales</taxon>
        <taxon>Oceanospirillaceae</taxon>
        <taxon>Amphritea</taxon>
    </lineage>
</organism>
<evidence type="ECO:0000256" key="9">
    <source>
        <dbReference type="SAM" id="MobiDB-lite"/>
    </source>
</evidence>
<dbReference type="InterPro" id="IPR020094">
    <property type="entry name" value="TruA/RsuA/RluB/E/F_N"/>
</dbReference>
<gene>
    <name evidence="11" type="ORF">SAMN03080615_02950</name>
</gene>
<dbReference type="GO" id="GO:0000455">
    <property type="term" value="P:enzyme-directed rRNA pseudouridine synthesis"/>
    <property type="evidence" value="ECO:0007669"/>
    <property type="project" value="UniProtKB-ARBA"/>
</dbReference>
<dbReference type="InterPro" id="IPR050343">
    <property type="entry name" value="RsuA_PseudoU_synthase"/>
</dbReference>
<dbReference type="FunFam" id="3.30.70.1560:FF:000001">
    <property type="entry name" value="Pseudouridine synthase"/>
    <property type="match status" value="1"/>
</dbReference>
<evidence type="ECO:0000313" key="12">
    <source>
        <dbReference type="Proteomes" id="UP000198749"/>
    </source>
</evidence>
<keyword evidence="3 7" id="KW-0694">RNA-binding</keyword>
<evidence type="ECO:0000256" key="5">
    <source>
        <dbReference type="ARBA" id="ARBA00036944"/>
    </source>
</evidence>
<comment type="similarity">
    <text evidence="1 8">Belongs to the pseudouridine synthase RsuA family.</text>
</comment>
<proteinExistence type="inferred from homology"/>
<evidence type="ECO:0000313" key="11">
    <source>
        <dbReference type="EMBL" id="SEQ85181.1"/>
    </source>
</evidence>
<comment type="catalytic activity">
    <reaction evidence="5">
        <text>uridine(2605) in 23S rRNA = pseudouridine(2605) in 23S rRNA</text>
        <dbReference type="Rhea" id="RHEA:42520"/>
        <dbReference type="Rhea" id="RHEA-COMP:10095"/>
        <dbReference type="Rhea" id="RHEA-COMP:10096"/>
        <dbReference type="ChEBI" id="CHEBI:65314"/>
        <dbReference type="ChEBI" id="CHEBI:65315"/>
        <dbReference type="EC" id="5.4.99.22"/>
    </reaction>
</comment>
<dbReference type="InterPro" id="IPR002942">
    <property type="entry name" value="S4_RNA-bd"/>
</dbReference>
<reference evidence="12" key="1">
    <citation type="submission" date="2016-10" db="EMBL/GenBank/DDBJ databases">
        <authorList>
            <person name="Varghese N."/>
            <person name="Submissions S."/>
        </authorList>
    </citation>
    <scope>NUCLEOTIDE SEQUENCE [LARGE SCALE GENOMIC DNA]</scope>
    <source>
        <strain evidence="12">DSM 18887</strain>
    </source>
</reference>
<accession>A0A1H9JDW4</accession>
<dbReference type="PROSITE" id="PS01149">
    <property type="entry name" value="PSI_RSU"/>
    <property type="match status" value="1"/>
</dbReference>
<feature type="compositionally biased region" description="Basic and acidic residues" evidence="9">
    <location>
        <begin position="272"/>
        <end position="281"/>
    </location>
</feature>
<dbReference type="FunFam" id="3.10.290.10:FF:000003">
    <property type="entry name" value="Pseudouridine synthase"/>
    <property type="match status" value="1"/>
</dbReference>
<dbReference type="Gene3D" id="3.30.70.580">
    <property type="entry name" value="Pseudouridine synthase I, catalytic domain, N-terminal subdomain"/>
    <property type="match status" value="1"/>
</dbReference>
<dbReference type="PANTHER" id="PTHR47683">
    <property type="entry name" value="PSEUDOURIDINE SYNTHASE FAMILY PROTEIN-RELATED"/>
    <property type="match status" value="1"/>
</dbReference>
<dbReference type="InterPro" id="IPR020103">
    <property type="entry name" value="PsdUridine_synth_cat_dom_sf"/>
</dbReference>
<dbReference type="AlphaFoldDB" id="A0A1H9JDW4"/>
<dbReference type="SMART" id="SM00363">
    <property type="entry name" value="S4"/>
    <property type="match status" value="1"/>
</dbReference>
<dbReference type="PANTHER" id="PTHR47683:SF3">
    <property type="entry name" value="RIBOSOMAL LARGE SUBUNIT PSEUDOURIDINE SYNTHASE B"/>
    <property type="match status" value="1"/>
</dbReference>
<comment type="function">
    <text evidence="6">Responsible for synthesis of pseudouridine from uracil-2605 in 23S ribosomal RNA.</text>
</comment>
<dbReference type="NCBIfam" id="TIGR00093">
    <property type="entry name" value="pseudouridine synthase"/>
    <property type="match status" value="1"/>
</dbReference>
<feature type="compositionally biased region" description="Basic residues" evidence="9">
    <location>
        <begin position="282"/>
        <end position="299"/>
    </location>
</feature>
<keyword evidence="2" id="KW-0698">rRNA processing</keyword>
<evidence type="ECO:0000256" key="3">
    <source>
        <dbReference type="ARBA" id="ARBA00022884"/>
    </source>
</evidence>
<protein>
    <recommendedName>
        <fullName evidence="8">Pseudouridine synthase</fullName>
        <ecNumber evidence="8">5.4.99.-</ecNumber>
    </recommendedName>
</protein>
<evidence type="ECO:0000256" key="7">
    <source>
        <dbReference type="PROSITE-ProRule" id="PRU00182"/>
    </source>
</evidence>
<dbReference type="SUPFAM" id="SSF55174">
    <property type="entry name" value="Alpha-L RNA-binding motif"/>
    <property type="match status" value="1"/>
</dbReference>
<evidence type="ECO:0000256" key="6">
    <source>
        <dbReference type="ARBA" id="ARBA00037383"/>
    </source>
</evidence>
<dbReference type="PROSITE" id="PS50889">
    <property type="entry name" value="S4"/>
    <property type="match status" value="1"/>
</dbReference>
<dbReference type="EMBL" id="FOGB01000009">
    <property type="protein sequence ID" value="SEQ85181.1"/>
    <property type="molecule type" value="Genomic_DNA"/>
</dbReference>
<dbReference type="CDD" id="cd00165">
    <property type="entry name" value="S4"/>
    <property type="match status" value="1"/>
</dbReference>
<evidence type="ECO:0000256" key="2">
    <source>
        <dbReference type="ARBA" id="ARBA00022552"/>
    </source>
</evidence>
<evidence type="ECO:0000256" key="4">
    <source>
        <dbReference type="ARBA" id="ARBA00023235"/>
    </source>
</evidence>
<evidence type="ECO:0000259" key="10">
    <source>
        <dbReference type="SMART" id="SM00363"/>
    </source>
</evidence>